<dbReference type="InterPro" id="IPR050832">
    <property type="entry name" value="Bact_Acetyltransf"/>
</dbReference>
<proteinExistence type="predicted"/>
<evidence type="ECO:0000313" key="4">
    <source>
        <dbReference type="EMBL" id="MFC3810747.1"/>
    </source>
</evidence>
<sequence>MNIREVQVGDLETVKVMIEELEELKFDSLVFEKYFISNLNDPNVHYYIVENQNQSLGFLGMRVFYPLHHCEPLLEITELIVMPGFRNQKIGELLIKFAVGFSKTHNCSQIELSSNLKRTKAHAFYIRNGFTKGHFKFSKRL</sequence>
<accession>A0ABV7YWQ9</accession>
<dbReference type="InterPro" id="IPR000182">
    <property type="entry name" value="GNAT_dom"/>
</dbReference>
<protein>
    <submittedName>
        <fullName evidence="4">GNAT family N-acetyltransferase</fullName>
        <ecNumber evidence="4">2.3.1.-</ecNumber>
    </submittedName>
</protein>
<evidence type="ECO:0000259" key="3">
    <source>
        <dbReference type="PROSITE" id="PS51186"/>
    </source>
</evidence>
<dbReference type="EC" id="2.3.1.-" evidence="4"/>
<evidence type="ECO:0000256" key="1">
    <source>
        <dbReference type="ARBA" id="ARBA00022679"/>
    </source>
</evidence>
<comment type="caution">
    <text evidence="4">The sequence shown here is derived from an EMBL/GenBank/DDBJ whole genome shotgun (WGS) entry which is preliminary data.</text>
</comment>
<dbReference type="PANTHER" id="PTHR43877:SF2">
    <property type="entry name" value="AMINOALKYLPHOSPHONATE N-ACETYLTRANSFERASE-RELATED"/>
    <property type="match status" value="1"/>
</dbReference>
<evidence type="ECO:0000256" key="2">
    <source>
        <dbReference type="ARBA" id="ARBA00023315"/>
    </source>
</evidence>
<dbReference type="RefSeq" id="WP_379837133.1">
    <property type="nucleotide sequence ID" value="NZ_JBHRYQ010000001.1"/>
</dbReference>
<dbReference type="CDD" id="cd04301">
    <property type="entry name" value="NAT_SF"/>
    <property type="match status" value="1"/>
</dbReference>
<organism evidence="4 5">
    <name type="scientific">Lacihabitans lacunae</name>
    <dbReference type="NCBI Taxonomy" id="1028214"/>
    <lineage>
        <taxon>Bacteria</taxon>
        <taxon>Pseudomonadati</taxon>
        <taxon>Bacteroidota</taxon>
        <taxon>Cytophagia</taxon>
        <taxon>Cytophagales</taxon>
        <taxon>Leadbetterellaceae</taxon>
        <taxon>Lacihabitans</taxon>
    </lineage>
</organism>
<dbReference type="PROSITE" id="PS51186">
    <property type="entry name" value="GNAT"/>
    <property type="match status" value="1"/>
</dbReference>
<gene>
    <name evidence="4" type="ORF">ACFOOI_08780</name>
</gene>
<dbReference type="EMBL" id="JBHRYQ010000001">
    <property type="protein sequence ID" value="MFC3810747.1"/>
    <property type="molecule type" value="Genomic_DNA"/>
</dbReference>
<dbReference type="Proteomes" id="UP001595616">
    <property type="component" value="Unassembled WGS sequence"/>
</dbReference>
<name>A0ABV7YWQ9_9BACT</name>
<dbReference type="SUPFAM" id="SSF55729">
    <property type="entry name" value="Acyl-CoA N-acyltransferases (Nat)"/>
    <property type="match status" value="1"/>
</dbReference>
<reference evidence="5" key="1">
    <citation type="journal article" date="2019" name="Int. J. Syst. Evol. Microbiol.">
        <title>The Global Catalogue of Microorganisms (GCM) 10K type strain sequencing project: providing services to taxonomists for standard genome sequencing and annotation.</title>
        <authorList>
            <consortium name="The Broad Institute Genomics Platform"/>
            <consortium name="The Broad Institute Genome Sequencing Center for Infectious Disease"/>
            <person name="Wu L."/>
            <person name="Ma J."/>
        </authorList>
    </citation>
    <scope>NUCLEOTIDE SEQUENCE [LARGE SCALE GENOMIC DNA]</scope>
    <source>
        <strain evidence="5">CECT 7956</strain>
    </source>
</reference>
<dbReference type="InterPro" id="IPR016181">
    <property type="entry name" value="Acyl_CoA_acyltransferase"/>
</dbReference>
<keyword evidence="2 4" id="KW-0012">Acyltransferase</keyword>
<dbReference type="Gene3D" id="3.40.630.30">
    <property type="match status" value="1"/>
</dbReference>
<evidence type="ECO:0000313" key="5">
    <source>
        <dbReference type="Proteomes" id="UP001595616"/>
    </source>
</evidence>
<keyword evidence="1 4" id="KW-0808">Transferase</keyword>
<dbReference type="GO" id="GO:0016746">
    <property type="term" value="F:acyltransferase activity"/>
    <property type="evidence" value="ECO:0007669"/>
    <property type="project" value="UniProtKB-KW"/>
</dbReference>
<keyword evidence="5" id="KW-1185">Reference proteome</keyword>
<feature type="domain" description="N-acetyltransferase" evidence="3">
    <location>
        <begin position="1"/>
        <end position="141"/>
    </location>
</feature>
<dbReference type="Pfam" id="PF00583">
    <property type="entry name" value="Acetyltransf_1"/>
    <property type="match status" value="1"/>
</dbReference>
<dbReference type="PANTHER" id="PTHR43877">
    <property type="entry name" value="AMINOALKYLPHOSPHONATE N-ACETYLTRANSFERASE-RELATED-RELATED"/>
    <property type="match status" value="1"/>
</dbReference>